<proteinExistence type="predicted"/>
<dbReference type="AlphaFoldDB" id="A0A839SCN8"/>
<name>A0A839SCN8_9SPHI</name>
<organism evidence="2 3">
    <name type="scientific">Mucilaginibacter gotjawali</name>
    <dbReference type="NCBI Taxonomy" id="1550579"/>
    <lineage>
        <taxon>Bacteria</taxon>
        <taxon>Pseudomonadati</taxon>
        <taxon>Bacteroidota</taxon>
        <taxon>Sphingobacteriia</taxon>
        <taxon>Sphingobacteriales</taxon>
        <taxon>Sphingobacteriaceae</taxon>
        <taxon>Mucilaginibacter</taxon>
    </lineage>
</organism>
<dbReference type="RefSeq" id="WP_183475914.1">
    <property type="nucleotide sequence ID" value="NZ_JACHWX010000004.1"/>
</dbReference>
<sequence>MKKYYMPLLIFLLIAPALTSADPIDKIANLLRQGNIPELSKLFADNVELSVPGDESIYSRLQTEQILNKFFNQNKPKTIKLLHKVNSNPNYGFCVLLLTTTNGVYRIAVTLKANAGTLAIIEFRIETEKVK</sequence>
<dbReference type="Proteomes" id="UP000539265">
    <property type="component" value="Unassembled WGS sequence"/>
</dbReference>
<dbReference type="InterPro" id="IPR031977">
    <property type="entry name" value="DUF4783"/>
</dbReference>
<comment type="caution">
    <text evidence="2">The sequence shown here is derived from an EMBL/GenBank/DDBJ whole genome shotgun (WGS) entry which is preliminary data.</text>
</comment>
<evidence type="ECO:0000256" key="1">
    <source>
        <dbReference type="SAM" id="SignalP"/>
    </source>
</evidence>
<feature type="signal peptide" evidence="1">
    <location>
        <begin position="1"/>
        <end position="21"/>
    </location>
</feature>
<reference evidence="2" key="1">
    <citation type="submission" date="2020-08" db="EMBL/GenBank/DDBJ databases">
        <title>Genomic Encyclopedia of Type Strains, Phase III (KMG-III): the genomes of soil and plant-associated and newly described type strains.</title>
        <authorList>
            <person name="Whitman W."/>
        </authorList>
    </citation>
    <scope>NUCLEOTIDE SEQUENCE [LARGE SCALE GENOMIC DNA]</scope>
    <source>
        <strain evidence="2">CECT 8628</strain>
    </source>
</reference>
<dbReference type="Gene3D" id="3.10.450.50">
    <property type="match status" value="1"/>
</dbReference>
<dbReference type="EMBL" id="JACHWX010000004">
    <property type="protein sequence ID" value="MBB3055556.1"/>
    <property type="molecule type" value="Genomic_DNA"/>
</dbReference>
<accession>A0A839SCN8</accession>
<gene>
    <name evidence="2" type="ORF">FHS11_001974</name>
</gene>
<evidence type="ECO:0000313" key="3">
    <source>
        <dbReference type="Proteomes" id="UP000539265"/>
    </source>
</evidence>
<feature type="chain" id="PRO_5032424055" description="DUF4783 domain-containing protein" evidence="1">
    <location>
        <begin position="22"/>
        <end position="131"/>
    </location>
</feature>
<keyword evidence="3" id="KW-1185">Reference proteome</keyword>
<evidence type="ECO:0000313" key="2">
    <source>
        <dbReference type="EMBL" id="MBB3055556.1"/>
    </source>
</evidence>
<evidence type="ECO:0008006" key="4">
    <source>
        <dbReference type="Google" id="ProtNLM"/>
    </source>
</evidence>
<protein>
    <recommendedName>
        <fullName evidence="4">DUF4783 domain-containing protein</fullName>
    </recommendedName>
</protein>
<dbReference type="Pfam" id="PF16022">
    <property type="entry name" value="DUF4783"/>
    <property type="match status" value="1"/>
</dbReference>
<keyword evidence="1" id="KW-0732">Signal</keyword>